<organism evidence="3 4">
    <name type="scientific">Ilex paraguariensis</name>
    <name type="common">yerba mate</name>
    <dbReference type="NCBI Taxonomy" id="185542"/>
    <lineage>
        <taxon>Eukaryota</taxon>
        <taxon>Viridiplantae</taxon>
        <taxon>Streptophyta</taxon>
        <taxon>Embryophyta</taxon>
        <taxon>Tracheophyta</taxon>
        <taxon>Spermatophyta</taxon>
        <taxon>Magnoliopsida</taxon>
        <taxon>eudicotyledons</taxon>
        <taxon>Gunneridae</taxon>
        <taxon>Pentapetalae</taxon>
        <taxon>asterids</taxon>
        <taxon>campanulids</taxon>
        <taxon>Aquifoliales</taxon>
        <taxon>Aquifoliaceae</taxon>
        <taxon>Ilex</taxon>
    </lineage>
</organism>
<evidence type="ECO:0000313" key="4">
    <source>
        <dbReference type="Proteomes" id="UP001642360"/>
    </source>
</evidence>
<dbReference type="Pfam" id="PF00067">
    <property type="entry name" value="p450"/>
    <property type="match status" value="1"/>
</dbReference>
<dbReference type="Proteomes" id="UP001642360">
    <property type="component" value="Unassembled WGS sequence"/>
</dbReference>
<dbReference type="EMBL" id="CAUOFW020008625">
    <property type="protein sequence ID" value="CAK9183392.1"/>
    <property type="molecule type" value="Genomic_DNA"/>
</dbReference>
<accession>A0ABC8UQP4</accession>
<dbReference type="PANTHER" id="PTHR24286:SF12">
    <property type="entry name" value="CYTOCHROME P450 FAMILY PROTEIN, EXPRESSED"/>
    <property type="match status" value="1"/>
</dbReference>
<comment type="caution">
    <text evidence="3">The sequence shown here is derived from an EMBL/GenBank/DDBJ whole genome shotgun (WGS) entry which is preliminary data.</text>
</comment>
<dbReference type="SUPFAM" id="SSF48264">
    <property type="entry name" value="Cytochrome P450"/>
    <property type="match status" value="1"/>
</dbReference>
<dbReference type="Gene3D" id="1.10.630.10">
    <property type="entry name" value="Cytochrome P450"/>
    <property type="match status" value="1"/>
</dbReference>
<keyword evidence="1" id="KW-0479">Metal-binding</keyword>
<dbReference type="AlphaFoldDB" id="A0ABC8UQP4"/>
<proteinExistence type="predicted"/>
<evidence type="ECO:0000313" key="3">
    <source>
        <dbReference type="EMBL" id="CAK9183392.1"/>
    </source>
</evidence>
<evidence type="ECO:0000256" key="1">
    <source>
        <dbReference type="ARBA" id="ARBA00022723"/>
    </source>
</evidence>
<keyword evidence="4" id="KW-1185">Reference proteome</keyword>
<dbReference type="PANTHER" id="PTHR24286">
    <property type="entry name" value="CYTOCHROME P450 26"/>
    <property type="match status" value="1"/>
</dbReference>
<reference evidence="3 4" key="1">
    <citation type="submission" date="2024-02" db="EMBL/GenBank/DDBJ databases">
        <authorList>
            <person name="Vignale AGUSTIN F."/>
            <person name="Sosa J E."/>
            <person name="Modenutti C."/>
        </authorList>
    </citation>
    <scope>NUCLEOTIDE SEQUENCE [LARGE SCALE GENOMIC DNA]</scope>
</reference>
<name>A0ABC8UQP4_9AQUA</name>
<sequence>MAHLGLGSRTHLFGSPAIIAYTPSINKFILQSESNFKLEWPSVQIVGTNSLVAVEGASHSRLKGFVSRAINQPDALRRVALMVQPRVAAAFQSWSSKGRIIAFKEAKKVTFENIGKFFASFEPGPLLDNLDDLFEGLLNGIRTYPINFPESSYHYAGQCRKKAVAIFREQMEKKRKNKRDGSEATNDLMDGLMNFKDDEGKNLSEIEVLDNIVSLVVAGYKSAALGIMWTLHYLAKYNHVLQKLREENMPLRKTKDGEYITYKDILKLKYTIKVVEETIRLASVAAIVFRTAIKDVEYKGSGKARKYQVFGGESRICARNMLARLQLAIIWLWETSKNHVIRQFSMFETLE</sequence>
<dbReference type="InterPro" id="IPR036396">
    <property type="entry name" value="Cyt_P450_sf"/>
</dbReference>
<gene>
    <name evidence="3" type="ORF">ILEXP_LOCUS53657</name>
</gene>
<evidence type="ECO:0000256" key="2">
    <source>
        <dbReference type="ARBA" id="ARBA00023004"/>
    </source>
</evidence>
<dbReference type="InterPro" id="IPR001128">
    <property type="entry name" value="Cyt_P450"/>
</dbReference>
<protein>
    <submittedName>
        <fullName evidence="3">Uncharacterized protein</fullName>
    </submittedName>
</protein>
<keyword evidence="2" id="KW-0408">Iron</keyword>
<dbReference type="GO" id="GO:0046872">
    <property type="term" value="F:metal ion binding"/>
    <property type="evidence" value="ECO:0007669"/>
    <property type="project" value="UniProtKB-KW"/>
</dbReference>